<dbReference type="PROSITE" id="PS00455">
    <property type="entry name" value="AMP_BINDING"/>
    <property type="match status" value="1"/>
</dbReference>
<dbReference type="HOGENOM" id="CLU_000022_59_7_5"/>
<reference evidence="4" key="1">
    <citation type="submission" date="2008-03" db="EMBL/GenBank/DDBJ databases">
        <title>Complete sequence of chromosome of Beijerinckia indica subsp. indica ATCC 9039.</title>
        <authorList>
            <consortium name="US DOE Joint Genome Institute"/>
            <person name="Copeland A."/>
            <person name="Lucas S."/>
            <person name="Lapidus A."/>
            <person name="Glavina del Rio T."/>
            <person name="Dalin E."/>
            <person name="Tice H."/>
            <person name="Bruce D."/>
            <person name="Goodwin L."/>
            <person name="Pitluck S."/>
            <person name="LaButti K."/>
            <person name="Schmutz J."/>
            <person name="Larimer F."/>
            <person name="Land M."/>
            <person name="Hauser L."/>
            <person name="Kyrpides N."/>
            <person name="Mikhailova N."/>
            <person name="Dunfield P.F."/>
            <person name="Dedysh S.N."/>
            <person name="Liesack W."/>
            <person name="Saw J.H."/>
            <person name="Alam M."/>
            <person name="Chen Y."/>
            <person name="Murrell J.C."/>
            <person name="Richardson P."/>
        </authorList>
    </citation>
    <scope>NUCLEOTIDE SEQUENCE [LARGE SCALE GENOMIC DNA]</scope>
    <source>
        <strain evidence="4">ATCC 9039 / DSM 1715 / NCIMB 8712</strain>
    </source>
</reference>
<feature type="domain" description="AMP-binding enzyme C-terminal" evidence="2">
    <location>
        <begin position="456"/>
        <end position="530"/>
    </location>
</feature>
<keyword evidence="4" id="KW-1185">Reference proteome</keyword>
<dbReference type="GO" id="GO:0016877">
    <property type="term" value="F:ligase activity, forming carbon-sulfur bonds"/>
    <property type="evidence" value="ECO:0007669"/>
    <property type="project" value="UniProtKB-ARBA"/>
</dbReference>
<dbReference type="Gene3D" id="3.40.50.12780">
    <property type="entry name" value="N-terminal domain of ligase-like"/>
    <property type="match status" value="1"/>
</dbReference>
<dbReference type="PANTHER" id="PTHR43767:SF12">
    <property type="entry name" value="AMP-DEPENDENT SYNTHETASE AND LIGASE"/>
    <property type="match status" value="1"/>
</dbReference>
<dbReference type="EMBL" id="CP001016">
    <property type="protein sequence ID" value="ACB95387.1"/>
    <property type="molecule type" value="Genomic_DNA"/>
</dbReference>
<dbReference type="PANTHER" id="PTHR43767">
    <property type="entry name" value="LONG-CHAIN-FATTY-ACID--COA LIGASE"/>
    <property type="match status" value="1"/>
</dbReference>
<sequence length="554" mass="61416">MKHVRPTIAPIPLPYIWDNAVKRFPERCAVDFMDKRYTYAKLGDLVDRAARGFQQLGVRKGARVGLCLPNTPYSVICYFAILKAGGIVVNYNPLYVEREMKHQIEDSGTTIMVTLDLAQIYPKVSAMLEDTCLERIVVCRMAECLPRSKAILFSLFKKSELADVPADLQNISFTRLIANDGKPRHVDIDPLTDIAVLQYTGGTTGVPKGAMLTHGNLTANVEQCRRILMEDSQGGERILGVLPLFHVFAMTTVMNFGVTVGAELILLPRFEIKQVLQVIVRKKPTLFPGVPTIYTAINNAASDGAFNLSSIHYCISGGAPLPGDVRCRFEKLTGCRLIEGYGLSEASPLVICNTLKGENKPESIGIPAADTIIEVRDPENSSRVLGVGEKGEICVSGPQVMAGYWQRPAETAEVMVDGMLRTGDIGYRDEDGHYFIVDRIKDLILCGGYNVYPRVIEEALYRHQAVAEAVVIGIPDAYRGQAPKAFVRLREGISVSPEQLKTFLEEQISRIEMPKIIEIRDHLPKTMIGKLSKKELIEEERIKMSVPVHDRALS</sequence>
<dbReference type="Proteomes" id="UP000001695">
    <property type="component" value="Chromosome"/>
</dbReference>
<dbReference type="STRING" id="395963.Bind_1757"/>
<evidence type="ECO:0000313" key="3">
    <source>
        <dbReference type="EMBL" id="ACB95387.1"/>
    </source>
</evidence>
<reference evidence="3 4" key="2">
    <citation type="journal article" date="2010" name="J. Bacteriol.">
        <title>Complete genome sequence of Beijerinckia indica subsp. indica.</title>
        <authorList>
            <person name="Tamas I."/>
            <person name="Dedysh S.N."/>
            <person name="Liesack W."/>
            <person name="Stott M.B."/>
            <person name="Alam M."/>
            <person name="Murrell J.C."/>
            <person name="Dunfield P.F."/>
        </authorList>
    </citation>
    <scope>NUCLEOTIDE SEQUENCE [LARGE SCALE GENOMIC DNA]</scope>
    <source>
        <strain evidence="4">ATCC 9039 / DSM 1715 / NCIMB 8712</strain>
    </source>
</reference>
<protein>
    <submittedName>
        <fullName evidence="3">AMP-dependent synthetase and ligase</fullName>
    </submittedName>
</protein>
<dbReference type="InterPro" id="IPR025110">
    <property type="entry name" value="AMP-bd_C"/>
</dbReference>
<evidence type="ECO:0000259" key="1">
    <source>
        <dbReference type="Pfam" id="PF00501"/>
    </source>
</evidence>
<feature type="domain" description="AMP-dependent synthetase/ligase" evidence="1">
    <location>
        <begin position="18"/>
        <end position="405"/>
    </location>
</feature>
<organism evidence="3 4">
    <name type="scientific">Beijerinckia indica subsp. indica (strain ATCC 9039 / DSM 1715 / NCIMB 8712)</name>
    <dbReference type="NCBI Taxonomy" id="395963"/>
    <lineage>
        <taxon>Bacteria</taxon>
        <taxon>Pseudomonadati</taxon>
        <taxon>Pseudomonadota</taxon>
        <taxon>Alphaproteobacteria</taxon>
        <taxon>Hyphomicrobiales</taxon>
        <taxon>Beijerinckiaceae</taxon>
        <taxon>Beijerinckia</taxon>
    </lineage>
</organism>
<dbReference type="InterPro" id="IPR000873">
    <property type="entry name" value="AMP-dep_synth/lig_dom"/>
</dbReference>
<evidence type="ECO:0000259" key="2">
    <source>
        <dbReference type="Pfam" id="PF13193"/>
    </source>
</evidence>
<dbReference type="eggNOG" id="COG0318">
    <property type="taxonomic scope" value="Bacteria"/>
</dbReference>
<dbReference type="Gene3D" id="3.30.300.30">
    <property type="match status" value="1"/>
</dbReference>
<gene>
    <name evidence="3" type="ordered locus">Bind_1757</name>
</gene>
<dbReference type="OrthoDB" id="9803968at2"/>
<dbReference type="SUPFAM" id="SSF56801">
    <property type="entry name" value="Acetyl-CoA synthetase-like"/>
    <property type="match status" value="1"/>
</dbReference>
<dbReference type="Pfam" id="PF00501">
    <property type="entry name" value="AMP-binding"/>
    <property type="match status" value="1"/>
</dbReference>
<name>B2ICW3_BEII9</name>
<keyword evidence="3" id="KW-0436">Ligase</keyword>
<dbReference type="CDD" id="cd05936">
    <property type="entry name" value="FC-FACS_FadD_like"/>
    <property type="match status" value="1"/>
</dbReference>
<dbReference type="InterPro" id="IPR050237">
    <property type="entry name" value="ATP-dep_AMP-bd_enzyme"/>
</dbReference>
<dbReference type="InterPro" id="IPR045851">
    <property type="entry name" value="AMP-bd_C_sf"/>
</dbReference>
<accession>B2ICW3</accession>
<dbReference type="InterPro" id="IPR042099">
    <property type="entry name" value="ANL_N_sf"/>
</dbReference>
<evidence type="ECO:0000313" key="4">
    <source>
        <dbReference type="Proteomes" id="UP000001695"/>
    </source>
</evidence>
<dbReference type="InterPro" id="IPR020845">
    <property type="entry name" value="AMP-binding_CS"/>
</dbReference>
<proteinExistence type="predicted"/>
<dbReference type="KEGG" id="bid:Bind_1757"/>
<dbReference type="AlphaFoldDB" id="B2ICW3"/>
<dbReference type="RefSeq" id="WP_012384744.1">
    <property type="nucleotide sequence ID" value="NC_010581.1"/>
</dbReference>
<dbReference type="Pfam" id="PF13193">
    <property type="entry name" value="AMP-binding_C"/>
    <property type="match status" value="1"/>
</dbReference>